<accession>A0A140NNS0</accession>
<dbReference type="EMBL" id="CP003488">
    <property type="protein sequence ID" value="AFH94513.1"/>
    <property type="molecule type" value="Genomic_DNA"/>
</dbReference>
<dbReference type="AlphaFoldDB" id="A0A140NNS0"/>
<protein>
    <submittedName>
        <fullName evidence="1">Uncharacterized protein</fullName>
    </submittedName>
</protein>
<name>A0A140NNS0_PROSM</name>
<dbReference type="OrthoDB" id="7063391at2"/>
<proteinExistence type="predicted"/>
<reference evidence="2" key="2">
    <citation type="submission" date="2012-04" db="EMBL/GenBank/DDBJ databases">
        <title>Complete genome sequence of Providencia stuartii clinical isolate MRSN 2154.</title>
        <authorList>
            <person name="Clifford R.J."/>
            <person name="Hang J."/>
            <person name="Riley M.C."/>
            <person name="Onmus-Leone F."/>
            <person name="Kuschner R.A."/>
            <person name="Lesho E.P."/>
            <person name="Waterman P.E."/>
        </authorList>
    </citation>
    <scope>NUCLEOTIDE SEQUENCE [LARGE SCALE GENOMIC DNA]</scope>
    <source>
        <strain evidence="2">MRSN 2154</strain>
    </source>
</reference>
<gene>
    <name evidence="1" type="ordered locus">S70_13360</name>
</gene>
<dbReference type="PATRIC" id="fig|1157951.4.peg.2688"/>
<dbReference type="KEGG" id="psi:S70_13360"/>
<evidence type="ECO:0000313" key="1">
    <source>
        <dbReference type="EMBL" id="AFH94513.1"/>
    </source>
</evidence>
<dbReference type="Proteomes" id="UP000005012">
    <property type="component" value="Chromosome"/>
</dbReference>
<sequence>MSKVELQFYWRYFAIEEAVFAVTKAVMSGYNTKDKLLSALPQFSIHRIALAIDLLLTADMLENNLGELAIHTDMNIIFELLNNKFELPLSIDEMQIPGIRRLLLNKLGCKNPAGVEMLLNTKFVEA</sequence>
<organism evidence="1 2">
    <name type="scientific">Providencia stuartii (strain MRSN 2154)</name>
    <dbReference type="NCBI Taxonomy" id="1157951"/>
    <lineage>
        <taxon>Bacteria</taxon>
        <taxon>Pseudomonadati</taxon>
        <taxon>Pseudomonadota</taxon>
        <taxon>Gammaproteobacteria</taxon>
        <taxon>Enterobacterales</taxon>
        <taxon>Morganellaceae</taxon>
        <taxon>Providencia</taxon>
    </lineage>
</organism>
<dbReference type="RefSeq" id="WP_014657489.1">
    <property type="nucleotide sequence ID" value="NC_017731.1"/>
</dbReference>
<evidence type="ECO:0000313" key="2">
    <source>
        <dbReference type="Proteomes" id="UP000005012"/>
    </source>
</evidence>
<dbReference type="HOGENOM" id="CLU_1979571_0_0_6"/>
<reference evidence="1 2" key="1">
    <citation type="journal article" date="2012" name="J. Bacteriol.">
        <title>Complete Genome Sequence of Providencia stuartii Clinical Isolate MRSN 2154.</title>
        <authorList>
            <person name="Clifford R.J."/>
            <person name="Hang J."/>
            <person name="Riley M.C."/>
            <person name="Onmus-Leone F."/>
            <person name="Kuschner R.A."/>
            <person name="Lesho E.P."/>
            <person name="Waterman P.E."/>
        </authorList>
    </citation>
    <scope>NUCLEOTIDE SEQUENCE [LARGE SCALE GENOMIC DNA]</scope>
    <source>
        <strain evidence="1 2">MRSN 2154</strain>
    </source>
</reference>